<name>A0AAJ7JGI0_9HYME</name>
<evidence type="ECO:0000256" key="9">
    <source>
        <dbReference type="RuleBase" id="RU361234"/>
    </source>
</evidence>
<dbReference type="Proteomes" id="UP000694925">
    <property type="component" value="Unplaced"/>
</dbReference>
<keyword evidence="4 9" id="KW-0067">ATP-binding</keyword>
<comment type="similarity">
    <text evidence="9">Belongs to the class-I aminoacyl-tRNA synthetase family.</text>
</comment>
<dbReference type="InterPro" id="IPR002305">
    <property type="entry name" value="aa-tRNA-synth_Ic"/>
</dbReference>
<sequence length="345" mass="40069">MNNVFRLRSFRYLNSRRLHSTKFVFDVENRQLYEDIFPSICEHDVNKLWRSPPQVVYAGFDPTADSLHIGNLLILINLLHWQRCGHQAIVLLGGATGLIGDPSYRKVERVEIEQVVLQDNLYSIRRDIEQVIRNHEIYFCKHPNRLTPIKILNNLEWYKDANLLAFINQFGRYFRMGTMLGRASVQARLQSDSGMSLTEFMYPLFQGYDWLHLHRNFGCNFQVGGQDQMGNIVSGYDLITRYTKNQVYGLTLPLITAEGGKKFSKSTGNAVWLSAQKSSSFQLYQYFIRAEDAEVENLLHFFTFLPTRQIKRIMQEHVRKPELRVAQQTLAENVTLLVHGEEGVT</sequence>
<dbReference type="GO" id="GO:0005829">
    <property type="term" value="C:cytosol"/>
    <property type="evidence" value="ECO:0007669"/>
    <property type="project" value="TreeGrafter"/>
</dbReference>
<evidence type="ECO:0000256" key="7">
    <source>
        <dbReference type="ARBA" id="ARBA00033323"/>
    </source>
</evidence>
<reference evidence="11" key="1">
    <citation type="submission" date="2025-08" db="UniProtKB">
        <authorList>
            <consortium name="RefSeq"/>
        </authorList>
    </citation>
    <scope>IDENTIFICATION</scope>
    <source>
        <tissue evidence="11">Whole body</tissue>
    </source>
</reference>
<evidence type="ECO:0000256" key="1">
    <source>
        <dbReference type="ARBA" id="ARBA00013160"/>
    </source>
</evidence>
<dbReference type="RefSeq" id="XP_017892985.1">
    <property type="nucleotide sequence ID" value="XM_018037496.2"/>
</dbReference>
<keyword evidence="5 9" id="KW-0648">Protein biosynthesis</keyword>
<keyword evidence="3 9" id="KW-0547">Nucleotide-binding</keyword>
<dbReference type="Pfam" id="PF00579">
    <property type="entry name" value="tRNA-synt_1b"/>
    <property type="match status" value="1"/>
</dbReference>
<dbReference type="NCBIfam" id="TIGR00234">
    <property type="entry name" value="tyrS"/>
    <property type="match status" value="1"/>
</dbReference>
<evidence type="ECO:0000256" key="3">
    <source>
        <dbReference type="ARBA" id="ARBA00022741"/>
    </source>
</evidence>
<evidence type="ECO:0000313" key="11">
    <source>
        <dbReference type="RefSeq" id="XP_017892985.1"/>
    </source>
</evidence>
<dbReference type="GO" id="GO:0004831">
    <property type="term" value="F:tyrosine-tRNA ligase activity"/>
    <property type="evidence" value="ECO:0007669"/>
    <property type="project" value="UniProtKB-EC"/>
</dbReference>
<protein>
    <recommendedName>
        <fullName evidence="1 9">Tyrosine--tRNA ligase</fullName>
        <ecNumber evidence="1 9">6.1.1.1</ecNumber>
    </recommendedName>
    <alternativeName>
        <fullName evidence="7 9">Tyrosyl-tRNA synthetase</fullName>
    </alternativeName>
</protein>
<evidence type="ECO:0000256" key="2">
    <source>
        <dbReference type="ARBA" id="ARBA00022598"/>
    </source>
</evidence>
<accession>A0AAJ7JGI0</accession>
<keyword evidence="6 9" id="KW-0030">Aminoacyl-tRNA synthetase</keyword>
<proteinExistence type="inferred from homology"/>
<dbReference type="InterPro" id="IPR002307">
    <property type="entry name" value="Tyr-tRNA-ligase"/>
</dbReference>
<dbReference type="EC" id="6.1.1.1" evidence="1 9"/>
<feature type="non-terminal residue" evidence="11">
    <location>
        <position position="345"/>
    </location>
</feature>
<dbReference type="GO" id="GO:0006437">
    <property type="term" value="P:tyrosyl-tRNA aminoacylation"/>
    <property type="evidence" value="ECO:0007669"/>
    <property type="project" value="InterPro"/>
</dbReference>
<organism evidence="10 11">
    <name type="scientific">Ceratina calcarata</name>
    <dbReference type="NCBI Taxonomy" id="156304"/>
    <lineage>
        <taxon>Eukaryota</taxon>
        <taxon>Metazoa</taxon>
        <taxon>Ecdysozoa</taxon>
        <taxon>Arthropoda</taxon>
        <taxon>Hexapoda</taxon>
        <taxon>Insecta</taxon>
        <taxon>Pterygota</taxon>
        <taxon>Neoptera</taxon>
        <taxon>Endopterygota</taxon>
        <taxon>Hymenoptera</taxon>
        <taxon>Apocrita</taxon>
        <taxon>Aculeata</taxon>
        <taxon>Apoidea</taxon>
        <taxon>Anthophila</taxon>
        <taxon>Apidae</taxon>
        <taxon>Ceratina</taxon>
        <taxon>Zadontomerus</taxon>
    </lineage>
</organism>
<dbReference type="GeneID" id="108632742"/>
<dbReference type="FunFam" id="3.40.50.620:FF:000107">
    <property type="entry name" value="Tyrosine--tRNA ligase"/>
    <property type="match status" value="1"/>
</dbReference>
<evidence type="ECO:0000256" key="5">
    <source>
        <dbReference type="ARBA" id="ARBA00022917"/>
    </source>
</evidence>
<dbReference type="PRINTS" id="PR01040">
    <property type="entry name" value="TRNASYNTHTYR"/>
</dbReference>
<dbReference type="GO" id="GO:0005739">
    <property type="term" value="C:mitochondrion"/>
    <property type="evidence" value="ECO:0007669"/>
    <property type="project" value="TreeGrafter"/>
</dbReference>
<dbReference type="KEGG" id="ccal:108632742"/>
<dbReference type="PROSITE" id="PS00178">
    <property type="entry name" value="AA_TRNA_LIGASE_I"/>
    <property type="match status" value="1"/>
</dbReference>
<dbReference type="InterPro" id="IPR024088">
    <property type="entry name" value="Tyr-tRNA-ligase_bac-type"/>
</dbReference>
<dbReference type="PANTHER" id="PTHR11766">
    <property type="entry name" value="TYROSYL-TRNA SYNTHETASE"/>
    <property type="match status" value="1"/>
</dbReference>
<dbReference type="CDD" id="cd00805">
    <property type="entry name" value="TyrRS_core"/>
    <property type="match status" value="1"/>
</dbReference>
<dbReference type="GO" id="GO:0005524">
    <property type="term" value="F:ATP binding"/>
    <property type="evidence" value="ECO:0007669"/>
    <property type="project" value="UniProtKB-KW"/>
</dbReference>
<evidence type="ECO:0000256" key="4">
    <source>
        <dbReference type="ARBA" id="ARBA00022840"/>
    </source>
</evidence>
<comment type="catalytic activity">
    <reaction evidence="8 9">
        <text>tRNA(Tyr) + L-tyrosine + ATP = L-tyrosyl-tRNA(Tyr) + AMP + diphosphate + H(+)</text>
        <dbReference type="Rhea" id="RHEA:10220"/>
        <dbReference type="Rhea" id="RHEA-COMP:9706"/>
        <dbReference type="Rhea" id="RHEA-COMP:9707"/>
        <dbReference type="ChEBI" id="CHEBI:15378"/>
        <dbReference type="ChEBI" id="CHEBI:30616"/>
        <dbReference type="ChEBI" id="CHEBI:33019"/>
        <dbReference type="ChEBI" id="CHEBI:58315"/>
        <dbReference type="ChEBI" id="CHEBI:78442"/>
        <dbReference type="ChEBI" id="CHEBI:78536"/>
        <dbReference type="ChEBI" id="CHEBI:456215"/>
        <dbReference type="EC" id="6.1.1.1"/>
    </reaction>
</comment>
<dbReference type="Gene3D" id="1.10.240.10">
    <property type="entry name" value="Tyrosyl-Transfer RNA Synthetase"/>
    <property type="match status" value="1"/>
</dbReference>
<dbReference type="AlphaFoldDB" id="A0AAJ7JGI0"/>
<dbReference type="PANTHER" id="PTHR11766:SF0">
    <property type="entry name" value="TYROSINE--TRNA LIGASE, MITOCHONDRIAL"/>
    <property type="match status" value="1"/>
</dbReference>
<dbReference type="SUPFAM" id="SSF52374">
    <property type="entry name" value="Nucleotidylyl transferase"/>
    <property type="match status" value="1"/>
</dbReference>
<dbReference type="InterPro" id="IPR014729">
    <property type="entry name" value="Rossmann-like_a/b/a_fold"/>
</dbReference>
<gene>
    <name evidence="11" type="primary">LOC108632742</name>
</gene>
<keyword evidence="10" id="KW-1185">Reference proteome</keyword>
<keyword evidence="2 9" id="KW-0436">Ligase</keyword>
<dbReference type="FunFam" id="1.10.240.10:FF:000001">
    <property type="entry name" value="Tyrosine--tRNA ligase"/>
    <property type="match status" value="1"/>
</dbReference>
<dbReference type="InterPro" id="IPR001412">
    <property type="entry name" value="aa-tRNA-synth_I_CS"/>
</dbReference>
<evidence type="ECO:0000256" key="6">
    <source>
        <dbReference type="ARBA" id="ARBA00023146"/>
    </source>
</evidence>
<evidence type="ECO:0000313" key="10">
    <source>
        <dbReference type="Proteomes" id="UP000694925"/>
    </source>
</evidence>
<evidence type="ECO:0000256" key="8">
    <source>
        <dbReference type="ARBA" id="ARBA00048248"/>
    </source>
</evidence>
<dbReference type="Gene3D" id="3.40.50.620">
    <property type="entry name" value="HUPs"/>
    <property type="match status" value="1"/>
</dbReference>